<feature type="region of interest" description="Disordered" evidence="5">
    <location>
        <begin position="357"/>
        <end position="412"/>
    </location>
</feature>
<sequence>MPSTRFLPSVLLSLAIGIGMAQAQTTAEPSVTLWQFGQPRLLNAPLGTLPLIPLGVSFAVDGTETIGVATTYLYQAKLPVPTTITTTVGGTVTAVVETATQTSARTVIASASGWIEPFGGGDAIACSFVGANEGACVEGTASTTANTGVPTPEVLAVDVGALPAAATGVGAGSDSALSSPSSGKKSISTGAVIGIVVAVLVVIAILAGVWFVLWRRRMRQQFQLEDGLAPKGFTPGSPELVPGMHQVGGGYNGPYSPGHARGMTVQSDSTLVAPSGYTHQQPKYNLKHESALSNPSIRSVNAMSVYPDVADAVGPYAFTTNTPRDRQMYNQPGETVPSNLTTSDLARMLHERIEEERRMEAARMPGPSTSMSPGPRQDDEDTYDDDELPPGYSGPASAGIVVTGDFKRREYI</sequence>
<keyword evidence="4 6" id="KW-0472">Membrane</keyword>
<feature type="transmembrane region" description="Helical" evidence="6">
    <location>
        <begin position="191"/>
        <end position="213"/>
    </location>
</feature>
<feature type="compositionally biased region" description="Low complexity" evidence="5">
    <location>
        <begin position="362"/>
        <end position="375"/>
    </location>
</feature>
<organism evidence="8 9">
    <name type="scientific">Mycena chlorophos</name>
    <name type="common">Agaric fungus</name>
    <name type="synonym">Agaricus chlorophos</name>
    <dbReference type="NCBI Taxonomy" id="658473"/>
    <lineage>
        <taxon>Eukaryota</taxon>
        <taxon>Fungi</taxon>
        <taxon>Dikarya</taxon>
        <taxon>Basidiomycota</taxon>
        <taxon>Agaricomycotina</taxon>
        <taxon>Agaricomycetes</taxon>
        <taxon>Agaricomycetidae</taxon>
        <taxon>Agaricales</taxon>
        <taxon>Marasmiineae</taxon>
        <taxon>Mycenaceae</taxon>
        <taxon>Mycena</taxon>
    </lineage>
</organism>
<evidence type="ECO:0008006" key="10">
    <source>
        <dbReference type="Google" id="ProtNLM"/>
    </source>
</evidence>
<proteinExistence type="predicted"/>
<accession>A0ABQ0M0Y2</accession>
<evidence type="ECO:0000313" key="9">
    <source>
        <dbReference type="Proteomes" id="UP000815677"/>
    </source>
</evidence>
<keyword evidence="2 6" id="KW-0812">Transmembrane</keyword>
<name>A0ABQ0M0Y2_MYCCL</name>
<feature type="compositionally biased region" description="Acidic residues" evidence="5">
    <location>
        <begin position="378"/>
        <end position="388"/>
    </location>
</feature>
<evidence type="ECO:0000256" key="3">
    <source>
        <dbReference type="ARBA" id="ARBA00022989"/>
    </source>
</evidence>
<evidence type="ECO:0000256" key="1">
    <source>
        <dbReference type="ARBA" id="ARBA00004167"/>
    </source>
</evidence>
<evidence type="ECO:0000256" key="2">
    <source>
        <dbReference type="ARBA" id="ARBA00022692"/>
    </source>
</evidence>
<gene>
    <name evidence="8" type="ORF">MCHLO_13523</name>
</gene>
<comment type="subcellular location">
    <subcellularLocation>
        <location evidence="1">Membrane</location>
        <topology evidence="1">Single-pass membrane protein</topology>
    </subcellularLocation>
</comment>
<protein>
    <recommendedName>
        <fullName evidence="10">Mid2 domain-containing protein</fullName>
    </recommendedName>
</protein>
<keyword evidence="9" id="KW-1185">Reference proteome</keyword>
<keyword evidence="3 6" id="KW-1133">Transmembrane helix</keyword>
<evidence type="ECO:0000256" key="7">
    <source>
        <dbReference type="SAM" id="SignalP"/>
    </source>
</evidence>
<evidence type="ECO:0000313" key="8">
    <source>
        <dbReference type="EMBL" id="GAT56933.1"/>
    </source>
</evidence>
<evidence type="ECO:0000256" key="5">
    <source>
        <dbReference type="SAM" id="MobiDB-lite"/>
    </source>
</evidence>
<evidence type="ECO:0000256" key="6">
    <source>
        <dbReference type="SAM" id="Phobius"/>
    </source>
</evidence>
<feature type="signal peptide" evidence="7">
    <location>
        <begin position="1"/>
        <end position="23"/>
    </location>
</feature>
<keyword evidence="7" id="KW-0732">Signal</keyword>
<feature type="chain" id="PRO_5046535731" description="Mid2 domain-containing protein" evidence="7">
    <location>
        <begin position="24"/>
        <end position="412"/>
    </location>
</feature>
<dbReference type="EMBL" id="DF849364">
    <property type="protein sequence ID" value="GAT56933.1"/>
    <property type="molecule type" value="Genomic_DNA"/>
</dbReference>
<dbReference type="Proteomes" id="UP000815677">
    <property type="component" value="Unassembled WGS sequence"/>
</dbReference>
<dbReference type="InterPro" id="IPR051694">
    <property type="entry name" value="Immunoregulatory_rcpt-like"/>
</dbReference>
<evidence type="ECO:0000256" key="4">
    <source>
        <dbReference type="ARBA" id="ARBA00023136"/>
    </source>
</evidence>
<reference evidence="8" key="1">
    <citation type="submission" date="2014-09" db="EMBL/GenBank/DDBJ databases">
        <title>Genome sequence of the luminous mushroom Mycena chlorophos for searching fungal bioluminescence genes.</title>
        <authorList>
            <person name="Tanaka Y."/>
            <person name="Kasuga D."/>
            <person name="Oba Y."/>
            <person name="Hase S."/>
            <person name="Sato K."/>
            <person name="Oba Y."/>
            <person name="Sakakibara Y."/>
        </authorList>
    </citation>
    <scope>NUCLEOTIDE SEQUENCE</scope>
</reference>
<dbReference type="PANTHER" id="PTHR15549">
    <property type="entry name" value="PAIRED IMMUNOGLOBULIN-LIKE TYPE 2 RECEPTOR"/>
    <property type="match status" value="1"/>
</dbReference>